<feature type="repeat" description="TPR" evidence="3">
    <location>
        <begin position="777"/>
        <end position="810"/>
    </location>
</feature>
<name>A0A840LDH5_9BURK</name>
<dbReference type="SUPFAM" id="SSF81901">
    <property type="entry name" value="HCP-like"/>
    <property type="match status" value="1"/>
</dbReference>
<dbReference type="PROSITE" id="PS50005">
    <property type="entry name" value="TPR"/>
    <property type="match status" value="4"/>
</dbReference>
<gene>
    <name evidence="5" type="ORF">HNP55_002655</name>
</gene>
<dbReference type="InterPro" id="IPR011990">
    <property type="entry name" value="TPR-like_helical_dom_sf"/>
</dbReference>
<dbReference type="PROSITE" id="PS51257">
    <property type="entry name" value="PROKAR_LIPOPROTEIN"/>
    <property type="match status" value="1"/>
</dbReference>
<evidence type="ECO:0000256" key="1">
    <source>
        <dbReference type="ARBA" id="ARBA00022737"/>
    </source>
</evidence>
<evidence type="ECO:0000313" key="5">
    <source>
        <dbReference type="EMBL" id="MBB4844119.1"/>
    </source>
</evidence>
<sequence length="923" mass="100399">MKTKNRALTPLLLALPLLFAACSGDSPEKLLSSAKQHIAEKDSKAAVIQLKNVLQKAPSNAEARFLLGKLLLDGGDFVGAEVELSKALEQGRPADDVVPLLAQAMLAQNKLEPLVVKFSDTKLGAPIANAELRASVAYAFAQLGKSEEARATLATAFESDAKNISAQILNIKMLMHQRNFEEVRIAIDKLLEQVPKNAEAWQLKGDFLLESSGATEAALAAYRESLKQADTSVLSHVAIIWTLLSKKDNAEAKQQLEAMKKALPNHPQTKFFIGLMALDGGDLKTAQEQSQFLLKVAPDNLRTLQLAGAVEFRKDSWAQAENYLTKFLKAAPASMQGQSRLMLAQIYLRGSESAKALAILQPLLDDKSQIPAAFSLAAEAELQRGESKAAESYFEKAVKLNPKDSRSRTALALAQVAKGDERGFDELRTISGSEKEITADLALVSALAGRKQWEKSLSAIDVIEKKQPTLPTADNLRGRVELGRGNRQVAVEAFERALKRDPKFYPAVASLANIDLADKKPELALKRFQEFLQADPKSIPAQLSVIELKARTGSGDADIIEALTQLIKNNPDELKPRLGLIRKQLDRGELKPALSAAQDGVAALPDQAEMLAILAQVEQLNGLSTQAAATLNKWASLQPNSPLPYTKLAELYIAEKDQAAAAQSLRRALAINEQFLPAQRLSISLDLAAGRIDAARQTVRVVQKQHAKDSLGLMLEGELEESQKNWAAATAAYRAAYTKTPSTDLAIKLHHALLASQKNAEAQALAAGLLKKSPNDMAFTYYLGDTALSQKNYEAAEGFYRAVLAIQPSNAAAMNNIAWLLNRAKNPEALQYAKKAVQLQPKQAALQDTLADIYATQGKFDQAIEVQKRALELEPSAHLHRLHLAKFYLSAGRKPEAKVELQKLADLGSAFPAQDEVRVLLAK</sequence>
<dbReference type="Proteomes" id="UP000562027">
    <property type="component" value="Unassembled WGS sequence"/>
</dbReference>
<dbReference type="Gene3D" id="1.25.40.10">
    <property type="entry name" value="Tetratricopeptide repeat domain"/>
    <property type="match status" value="3"/>
</dbReference>
<dbReference type="EMBL" id="JACHLP010000005">
    <property type="protein sequence ID" value="MBB4844119.1"/>
    <property type="molecule type" value="Genomic_DNA"/>
</dbReference>
<dbReference type="InterPro" id="IPR019734">
    <property type="entry name" value="TPR_rpt"/>
</dbReference>
<organism evidence="5 6">
    <name type="scientific">Roseateles oligotrophus</name>
    <dbReference type="NCBI Taxonomy" id="1769250"/>
    <lineage>
        <taxon>Bacteria</taxon>
        <taxon>Pseudomonadati</taxon>
        <taxon>Pseudomonadota</taxon>
        <taxon>Betaproteobacteria</taxon>
        <taxon>Burkholderiales</taxon>
        <taxon>Sphaerotilaceae</taxon>
        <taxon>Roseateles</taxon>
    </lineage>
</organism>
<comment type="caution">
    <text evidence="5">The sequence shown here is derived from an EMBL/GenBank/DDBJ whole genome shotgun (WGS) entry which is preliminary data.</text>
</comment>
<reference evidence="5 6" key="1">
    <citation type="submission" date="2020-08" db="EMBL/GenBank/DDBJ databases">
        <title>Functional genomics of gut bacteria from endangered species of beetles.</title>
        <authorList>
            <person name="Carlos-Shanley C."/>
        </authorList>
    </citation>
    <scope>NUCLEOTIDE SEQUENCE [LARGE SCALE GENOMIC DNA]</scope>
    <source>
        <strain evidence="5 6">S00239</strain>
    </source>
</reference>
<keyword evidence="1" id="KW-0677">Repeat</keyword>
<feature type="repeat" description="TPR" evidence="3">
    <location>
        <begin position="471"/>
        <end position="504"/>
    </location>
</feature>
<feature type="repeat" description="TPR" evidence="3">
    <location>
        <begin position="371"/>
        <end position="404"/>
    </location>
</feature>
<keyword evidence="5" id="KW-0449">Lipoprotein</keyword>
<evidence type="ECO:0000313" key="6">
    <source>
        <dbReference type="Proteomes" id="UP000562027"/>
    </source>
</evidence>
<dbReference type="SUPFAM" id="SSF48452">
    <property type="entry name" value="TPR-like"/>
    <property type="match status" value="4"/>
</dbReference>
<dbReference type="RefSeq" id="WP_184300037.1">
    <property type="nucleotide sequence ID" value="NZ_JACHLP010000005.1"/>
</dbReference>
<proteinExistence type="predicted"/>
<dbReference type="InterPro" id="IPR014266">
    <property type="entry name" value="PEP-CTERM_TPR_PrsT"/>
</dbReference>
<keyword evidence="2 3" id="KW-0802">TPR repeat</keyword>
<protein>
    <submittedName>
        <fullName evidence="5">Putative PEP-CTERM system TPR-repeat lipoprotein</fullName>
    </submittedName>
</protein>
<evidence type="ECO:0000256" key="4">
    <source>
        <dbReference type="SAM" id="SignalP"/>
    </source>
</evidence>
<evidence type="ECO:0000256" key="2">
    <source>
        <dbReference type="ARBA" id="ARBA00022803"/>
    </source>
</evidence>
<dbReference type="Pfam" id="PF14559">
    <property type="entry name" value="TPR_19"/>
    <property type="match status" value="1"/>
</dbReference>
<feature type="chain" id="PRO_5032833599" evidence="4">
    <location>
        <begin position="21"/>
        <end position="923"/>
    </location>
</feature>
<dbReference type="PANTHER" id="PTHR45586:SF1">
    <property type="entry name" value="LIPOPOLYSACCHARIDE ASSEMBLY PROTEIN B"/>
    <property type="match status" value="1"/>
</dbReference>
<dbReference type="SMART" id="SM00028">
    <property type="entry name" value="TPR"/>
    <property type="match status" value="15"/>
</dbReference>
<dbReference type="PANTHER" id="PTHR45586">
    <property type="entry name" value="TPR REPEAT-CONTAINING PROTEIN PA4667"/>
    <property type="match status" value="1"/>
</dbReference>
<dbReference type="NCBIfam" id="TIGR02917">
    <property type="entry name" value="PEP_TPR_lipo"/>
    <property type="match status" value="1"/>
</dbReference>
<feature type="repeat" description="TPR" evidence="3">
    <location>
        <begin position="844"/>
        <end position="877"/>
    </location>
</feature>
<evidence type="ECO:0000256" key="3">
    <source>
        <dbReference type="PROSITE-ProRule" id="PRU00339"/>
    </source>
</evidence>
<dbReference type="Pfam" id="PF13181">
    <property type="entry name" value="TPR_8"/>
    <property type="match status" value="1"/>
</dbReference>
<dbReference type="Pfam" id="PF13432">
    <property type="entry name" value="TPR_16"/>
    <property type="match status" value="6"/>
</dbReference>
<keyword evidence="6" id="KW-1185">Reference proteome</keyword>
<feature type="signal peptide" evidence="4">
    <location>
        <begin position="1"/>
        <end position="20"/>
    </location>
</feature>
<dbReference type="AlphaFoldDB" id="A0A840LDH5"/>
<dbReference type="InterPro" id="IPR051012">
    <property type="entry name" value="CellSynth/LPSAsmb/PSIAsmb"/>
</dbReference>
<accession>A0A840LDH5</accession>
<keyword evidence="4" id="KW-0732">Signal</keyword>